<evidence type="ECO:0000256" key="5">
    <source>
        <dbReference type="ARBA" id="ARBA00022989"/>
    </source>
</evidence>
<dbReference type="PANTHER" id="PTHR43731:SF14">
    <property type="entry name" value="PRESENILIN-ASSOCIATED RHOMBOID-LIKE PROTEIN, MITOCHONDRIAL"/>
    <property type="match status" value="1"/>
</dbReference>
<reference evidence="9" key="1">
    <citation type="journal article" date="2021" name="PeerJ">
        <title>Extensive microbial diversity within the chicken gut microbiome revealed by metagenomics and culture.</title>
        <authorList>
            <person name="Gilroy R."/>
            <person name="Ravi A."/>
            <person name="Getino M."/>
            <person name="Pursley I."/>
            <person name="Horton D.L."/>
            <person name="Alikhan N.F."/>
            <person name="Baker D."/>
            <person name="Gharbi K."/>
            <person name="Hall N."/>
            <person name="Watson M."/>
            <person name="Adriaenssens E.M."/>
            <person name="Foster-Nyarko E."/>
            <person name="Jarju S."/>
            <person name="Secka A."/>
            <person name="Antonio M."/>
            <person name="Oren A."/>
            <person name="Chaudhuri R.R."/>
            <person name="La Ragione R."/>
            <person name="Hildebrand F."/>
            <person name="Pallen M.J."/>
        </authorList>
    </citation>
    <scope>NUCLEOTIDE SEQUENCE</scope>
    <source>
        <strain evidence="9">ChiSxjej3B15-1167</strain>
    </source>
</reference>
<name>A0A9D2BDE9_9FIRM</name>
<comment type="subcellular location">
    <subcellularLocation>
        <location evidence="1">Membrane</location>
        <topology evidence="1">Multi-pass membrane protein</topology>
    </subcellularLocation>
</comment>
<dbReference type="PANTHER" id="PTHR43731">
    <property type="entry name" value="RHOMBOID PROTEASE"/>
    <property type="match status" value="1"/>
</dbReference>
<keyword evidence="6 7" id="KW-0472">Membrane</keyword>
<evidence type="ECO:0000256" key="3">
    <source>
        <dbReference type="ARBA" id="ARBA00022692"/>
    </source>
</evidence>
<dbReference type="InterPro" id="IPR022764">
    <property type="entry name" value="Peptidase_S54_rhomboid_dom"/>
</dbReference>
<evidence type="ECO:0000313" key="10">
    <source>
        <dbReference type="Proteomes" id="UP000886805"/>
    </source>
</evidence>
<proteinExistence type="inferred from homology"/>
<evidence type="ECO:0000313" key="9">
    <source>
        <dbReference type="EMBL" id="HIX71412.1"/>
    </source>
</evidence>
<evidence type="ECO:0000256" key="2">
    <source>
        <dbReference type="ARBA" id="ARBA00009045"/>
    </source>
</evidence>
<feature type="transmembrane region" description="Helical" evidence="7">
    <location>
        <begin position="150"/>
        <end position="172"/>
    </location>
</feature>
<feature type="transmembrane region" description="Helical" evidence="7">
    <location>
        <begin position="264"/>
        <end position="284"/>
    </location>
</feature>
<feature type="transmembrane region" description="Helical" evidence="7">
    <location>
        <begin position="322"/>
        <end position="341"/>
    </location>
</feature>
<reference evidence="9" key="2">
    <citation type="submission" date="2021-04" db="EMBL/GenBank/DDBJ databases">
        <authorList>
            <person name="Gilroy R."/>
        </authorList>
    </citation>
    <scope>NUCLEOTIDE SEQUENCE</scope>
    <source>
        <strain evidence="9">ChiSxjej3B15-1167</strain>
    </source>
</reference>
<dbReference type="GO" id="GO:0004252">
    <property type="term" value="F:serine-type endopeptidase activity"/>
    <property type="evidence" value="ECO:0007669"/>
    <property type="project" value="InterPro"/>
</dbReference>
<comment type="similarity">
    <text evidence="2">Belongs to the peptidase S54 family.</text>
</comment>
<sequence>MDFISELQRFLAGRGFRRLEADGGLLWIKERSSHIQLIEVIPELLPGQTRMPVDRQEERIRRLEKQVMLRLGKKTERLTLMLFKGAPDEDTIEEIVPYPNIWCVDRVGGRVLIYENQRADFYGLKDGLEQFMAAYQEMERSRNRRELRRMFRPVNTALVGVNVLVFLILNFMGNVLDAGFMAEHGAMFWDAVVERGEFYRLLTSTFMHFGAEHLLQNMLILLLIGSRLERIIGGGRYLAVYLGSGLAASAASLFVTLAREPYTVSAGASGAVFGVMGGLLFLILKDIVQKRRYRMEEIGLSGMLFVIVSALSYGFTTTGVDNAAHVGGLIAGFLLTGILTIRK</sequence>
<evidence type="ECO:0000259" key="8">
    <source>
        <dbReference type="Pfam" id="PF01694"/>
    </source>
</evidence>
<feature type="transmembrane region" description="Helical" evidence="7">
    <location>
        <begin position="206"/>
        <end position="225"/>
    </location>
</feature>
<evidence type="ECO:0000256" key="1">
    <source>
        <dbReference type="ARBA" id="ARBA00004141"/>
    </source>
</evidence>
<dbReference type="AlphaFoldDB" id="A0A9D2BDE9"/>
<dbReference type="InterPro" id="IPR035952">
    <property type="entry name" value="Rhomboid-like_sf"/>
</dbReference>
<dbReference type="GO" id="GO:0006508">
    <property type="term" value="P:proteolysis"/>
    <property type="evidence" value="ECO:0007669"/>
    <property type="project" value="UniProtKB-KW"/>
</dbReference>
<dbReference type="Gene3D" id="1.20.1540.10">
    <property type="entry name" value="Rhomboid-like"/>
    <property type="match status" value="1"/>
</dbReference>
<organism evidence="9 10">
    <name type="scientific">Candidatus Anaerobutyricum stercoripullorum</name>
    <dbReference type="NCBI Taxonomy" id="2838456"/>
    <lineage>
        <taxon>Bacteria</taxon>
        <taxon>Bacillati</taxon>
        <taxon>Bacillota</taxon>
        <taxon>Clostridia</taxon>
        <taxon>Lachnospirales</taxon>
        <taxon>Lachnospiraceae</taxon>
        <taxon>Anaerobutyricum</taxon>
    </lineage>
</organism>
<dbReference type="SUPFAM" id="SSF144091">
    <property type="entry name" value="Rhomboid-like"/>
    <property type="match status" value="1"/>
</dbReference>
<keyword evidence="4 9" id="KW-0378">Hydrolase</keyword>
<dbReference type="Pfam" id="PF01694">
    <property type="entry name" value="Rhomboid"/>
    <property type="match status" value="1"/>
</dbReference>
<feature type="transmembrane region" description="Helical" evidence="7">
    <location>
        <begin position="237"/>
        <end position="258"/>
    </location>
</feature>
<gene>
    <name evidence="9" type="ORF">H9849_00170</name>
</gene>
<dbReference type="GO" id="GO:0016020">
    <property type="term" value="C:membrane"/>
    <property type="evidence" value="ECO:0007669"/>
    <property type="project" value="UniProtKB-SubCell"/>
</dbReference>
<evidence type="ECO:0000256" key="4">
    <source>
        <dbReference type="ARBA" id="ARBA00022801"/>
    </source>
</evidence>
<accession>A0A9D2BDE9</accession>
<feature type="domain" description="Peptidase S54 rhomboid" evidence="8">
    <location>
        <begin position="196"/>
        <end position="339"/>
    </location>
</feature>
<dbReference type="Proteomes" id="UP000886805">
    <property type="component" value="Unassembled WGS sequence"/>
</dbReference>
<evidence type="ECO:0000256" key="7">
    <source>
        <dbReference type="SAM" id="Phobius"/>
    </source>
</evidence>
<evidence type="ECO:0000256" key="6">
    <source>
        <dbReference type="ARBA" id="ARBA00023136"/>
    </source>
</evidence>
<comment type="caution">
    <text evidence="9">The sequence shown here is derived from an EMBL/GenBank/DDBJ whole genome shotgun (WGS) entry which is preliminary data.</text>
</comment>
<keyword evidence="9" id="KW-0645">Protease</keyword>
<dbReference type="EC" id="3.4.21.105" evidence="9"/>
<protein>
    <submittedName>
        <fullName evidence="9">Rhomboid family intramembrane serine protease</fullName>
        <ecNumber evidence="9">3.4.21.105</ecNumber>
    </submittedName>
</protein>
<keyword evidence="3 7" id="KW-0812">Transmembrane</keyword>
<dbReference type="InterPro" id="IPR050925">
    <property type="entry name" value="Rhomboid_protease_S54"/>
</dbReference>
<dbReference type="EMBL" id="DXEQ01000005">
    <property type="protein sequence ID" value="HIX71412.1"/>
    <property type="molecule type" value="Genomic_DNA"/>
</dbReference>
<keyword evidence="5 7" id="KW-1133">Transmembrane helix</keyword>
<feature type="transmembrane region" description="Helical" evidence="7">
    <location>
        <begin position="296"/>
        <end position="316"/>
    </location>
</feature>